<dbReference type="InterPro" id="IPR050477">
    <property type="entry name" value="GrpII_AminoAcid_Decarb"/>
</dbReference>
<dbReference type="GO" id="GO:0046983">
    <property type="term" value="F:protein dimerization activity"/>
    <property type="evidence" value="ECO:0007669"/>
    <property type="project" value="InterPro"/>
</dbReference>
<dbReference type="OrthoDB" id="392571at2759"/>
<comment type="caution">
    <text evidence="9">The sequence shown here is derived from an EMBL/GenBank/DDBJ whole genome shotgun (WGS) entry which is preliminary data.</text>
</comment>
<dbReference type="InterPro" id="IPR002129">
    <property type="entry name" value="PyrdxlP-dep_de-COase"/>
</dbReference>
<organism evidence="9 10">
    <name type="scientific">Desmophyllum pertusum</name>
    <dbReference type="NCBI Taxonomy" id="174260"/>
    <lineage>
        <taxon>Eukaryota</taxon>
        <taxon>Metazoa</taxon>
        <taxon>Cnidaria</taxon>
        <taxon>Anthozoa</taxon>
        <taxon>Hexacorallia</taxon>
        <taxon>Scleractinia</taxon>
        <taxon>Caryophylliina</taxon>
        <taxon>Caryophylliidae</taxon>
        <taxon>Desmophyllum</taxon>
    </lineage>
</organism>
<dbReference type="Pfam" id="PF08100">
    <property type="entry name" value="Dimerisation"/>
    <property type="match status" value="1"/>
</dbReference>
<keyword evidence="4" id="KW-0949">S-adenosyl-L-methionine</keyword>
<evidence type="ECO:0000256" key="7">
    <source>
        <dbReference type="PIRSR" id="PIRSR602129-50"/>
    </source>
</evidence>
<feature type="modified residue" description="N6-(pyridoxal phosphate)lysine" evidence="7">
    <location>
        <position position="665"/>
    </location>
</feature>
<protein>
    <recommendedName>
        <fullName evidence="8">O-methyltransferase dimerisation domain-containing protein</fullName>
    </recommendedName>
</protein>
<gene>
    <name evidence="9" type="ORF">OS493_025982</name>
</gene>
<dbReference type="Proteomes" id="UP001163046">
    <property type="component" value="Unassembled WGS sequence"/>
</dbReference>
<dbReference type="GO" id="GO:0008168">
    <property type="term" value="F:methyltransferase activity"/>
    <property type="evidence" value="ECO:0007669"/>
    <property type="project" value="UniProtKB-KW"/>
</dbReference>
<evidence type="ECO:0000256" key="2">
    <source>
        <dbReference type="ARBA" id="ARBA00022603"/>
    </source>
</evidence>
<dbReference type="EMBL" id="MU827323">
    <property type="protein sequence ID" value="KAJ7356229.1"/>
    <property type="molecule type" value="Genomic_DNA"/>
</dbReference>
<dbReference type="InterPro" id="IPR012967">
    <property type="entry name" value="COMT_dimerisation"/>
</dbReference>
<keyword evidence="10" id="KW-1185">Reference proteome</keyword>
<keyword evidence="6" id="KW-0456">Lyase</keyword>
<evidence type="ECO:0000313" key="9">
    <source>
        <dbReference type="EMBL" id="KAJ7356229.1"/>
    </source>
</evidence>
<proteinExistence type="predicted"/>
<evidence type="ECO:0000256" key="1">
    <source>
        <dbReference type="ARBA" id="ARBA00001933"/>
    </source>
</evidence>
<dbReference type="GO" id="GO:0019752">
    <property type="term" value="P:carboxylic acid metabolic process"/>
    <property type="evidence" value="ECO:0007669"/>
    <property type="project" value="InterPro"/>
</dbReference>
<dbReference type="SUPFAM" id="SSF53383">
    <property type="entry name" value="PLP-dependent transferases"/>
    <property type="match status" value="1"/>
</dbReference>
<evidence type="ECO:0000256" key="3">
    <source>
        <dbReference type="ARBA" id="ARBA00022679"/>
    </source>
</evidence>
<evidence type="ECO:0000256" key="6">
    <source>
        <dbReference type="ARBA" id="ARBA00023239"/>
    </source>
</evidence>
<dbReference type="FunFam" id="1.10.10.10:FF:000358">
    <property type="entry name" value="Acetylserotonin O-methyltransferase"/>
    <property type="match status" value="1"/>
</dbReference>
<dbReference type="GO" id="GO:0030170">
    <property type="term" value="F:pyridoxal phosphate binding"/>
    <property type="evidence" value="ECO:0007669"/>
    <property type="project" value="InterPro"/>
</dbReference>
<dbReference type="InterPro" id="IPR036388">
    <property type="entry name" value="WH-like_DNA-bd_sf"/>
</dbReference>
<feature type="domain" description="O-methyltransferase dimerisation" evidence="8">
    <location>
        <begin position="41"/>
        <end position="122"/>
    </location>
</feature>
<dbReference type="InterPro" id="IPR015421">
    <property type="entry name" value="PyrdxlP-dep_Trfase_major"/>
</dbReference>
<dbReference type="PANTHER" id="PTHR42735:SF4">
    <property type="entry name" value="PYRIDOXAL PHOSPHATE-DEPENDENT DECARBOXYLASE FAMILY PROTEIN"/>
    <property type="match status" value="1"/>
</dbReference>
<dbReference type="InterPro" id="IPR036390">
    <property type="entry name" value="WH_DNA-bd_sf"/>
</dbReference>
<keyword evidence="5 7" id="KW-0663">Pyridoxal phosphate</keyword>
<dbReference type="Gene3D" id="3.40.640.10">
    <property type="entry name" value="Type I PLP-dependent aspartate aminotransferase-like (Major domain)"/>
    <property type="match status" value="1"/>
</dbReference>
<dbReference type="SUPFAM" id="SSF46785">
    <property type="entry name" value="Winged helix' DNA-binding domain"/>
    <property type="match status" value="1"/>
</dbReference>
<dbReference type="PANTHER" id="PTHR42735">
    <property type="match status" value="1"/>
</dbReference>
<evidence type="ECO:0000313" key="10">
    <source>
        <dbReference type="Proteomes" id="UP001163046"/>
    </source>
</evidence>
<evidence type="ECO:0000256" key="5">
    <source>
        <dbReference type="ARBA" id="ARBA00022898"/>
    </source>
</evidence>
<dbReference type="GO" id="GO:0032259">
    <property type="term" value="P:methylation"/>
    <property type="evidence" value="ECO:0007669"/>
    <property type="project" value="UniProtKB-KW"/>
</dbReference>
<evidence type="ECO:0000259" key="8">
    <source>
        <dbReference type="Pfam" id="PF08100"/>
    </source>
</evidence>
<dbReference type="GO" id="GO:0016830">
    <property type="term" value="F:carbon-carbon lyase activity"/>
    <property type="evidence" value="ECO:0007669"/>
    <property type="project" value="InterPro"/>
</dbReference>
<evidence type="ECO:0000256" key="4">
    <source>
        <dbReference type="ARBA" id="ARBA00022691"/>
    </source>
</evidence>
<name>A0A9W9YL16_9CNID</name>
<comment type="cofactor">
    <cofactor evidence="1 7">
        <name>pyridoxal 5'-phosphate</name>
        <dbReference type="ChEBI" id="CHEBI:597326"/>
    </cofactor>
</comment>
<keyword evidence="2" id="KW-0489">Methyltransferase</keyword>
<accession>A0A9W9YL16</accession>
<dbReference type="AlphaFoldDB" id="A0A9W9YL16"/>
<dbReference type="Gene3D" id="1.10.10.10">
    <property type="entry name" value="Winged helix-like DNA-binding domain superfamily/Winged helix DNA-binding domain"/>
    <property type="match status" value="1"/>
</dbReference>
<dbReference type="InterPro" id="IPR015424">
    <property type="entry name" value="PyrdxlP-dep_Trfase"/>
</dbReference>
<keyword evidence="3" id="KW-0808">Transferase</keyword>
<dbReference type="Pfam" id="PF00282">
    <property type="entry name" value="Pyridoxal_deC"/>
    <property type="match status" value="1"/>
</dbReference>
<sequence length="1180" mass="132564">MGSRVRAFPRLIRTIFTTTVRVVAGRKEIVAPPPIPGKLHDLIYAFRQSKVLFAACDMGVFDVLHESDAPQSAEDISSKLTTNVDATTRFMDSLVALELLEKTKQGESWLYSNTEMAKQFLTKSSPDSVDGYMRHSNQLLYPLFGNLENAVREGSNQWIKPLVSHQKMFGRPRTTRKKHTYDFLKPCIPRHAIPVTRWCQQRCRSSSSASAQEAAPVGGNRIRRRSVTASMYSQQREVFSRGDHVQDTQKQWAALGAWFMGPKAENGDVFRDLLTQAVDTHIGFRRSYFPCDPPYVTDDLRETGSFQNAMNKLRSEMENLQKELINSVPFFSSRYKGHQLWDTVMPANLGYMSAMLFNQNNCASEVSPITSKFEVEVGTDLCVMLGYDRNKSMGHLTAGGSVANIEAILAARNVKYFPLGLQEALQTDDRLAEARGYKIFFPQRGEEVELISGSKWELLNLDVDTILKMPSEVEDLTNLNHQQFMKIMSQYLYESVGVQEFIIRHKLTQSPCVIVPSTAHMSLSKAVSILGLGRERLVAVAVDEDSRMDPEELERVLKEKLEHNIPVITVVAVMGTTEGSAVDPLTDILELRQKFRTKGLNFSVHADAAWGGYFCSMLQRDEPKDGHLQTATETGFVPEMYLSSYVHEQLSAMSQSETITIDPHKTGFCPYPGGALCYRDRKMNTFLQISTTVVYLHGEMFLGGIGIEGSKPGAAAAGVMLANRVIGLHKNGYGRVLAECMFTSKIMYCLWTTLAEEDDNFVTATTKPLPKWKNMSVKEQIQLIGERILGRTNEELAQDEEAMLYLKEVGPDTTIPSFSVNLKGNQSVEKCNAINLALFNALSHTSSEQTAHRIPMIVTASSLVPHKHSAALKNFKKRLGLPVDNDISVKYIKTTCLDPWATSLEFMDNMAAIMRNSILCAIGTVTDPEALHNFVSTGVVNQQNEVIASYVGDFNDVAKQYDTVVKLKFLHDEDAEQYIAMQEKLLRRSSTEPRPIVFRSIKQRHHDVFFKESKYPGENEEFHCFVGLPSDNDNNYFMSANMNIVDVPRYEHFDNHEYPENSSYFMYGDKENVFLFHIPCRIPDFFQVVELDGPPDGIGREEVDDLLLRHGIEVEIPGIPGSPVVLSGDVLDHLTENKFDITFVGINGKEVKSEVKIARKIWFAGTASEMLGADQVTTHV</sequence>
<reference evidence="9" key="1">
    <citation type="submission" date="2023-01" db="EMBL/GenBank/DDBJ databases">
        <title>Genome assembly of the deep-sea coral Lophelia pertusa.</title>
        <authorList>
            <person name="Herrera S."/>
            <person name="Cordes E."/>
        </authorList>
    </citation>
    <scope>NUCLEOTIDE SEQUENCE</scope>
    <source>
        <strain evidence="9">USNM1676648</strain>
        <tissue evidence="9">Polyp</tissue>
    </source>
</reference>